<evidence type="ECO:0000256" key="2">
    <source>
        <dbReference type="ARBA" id="ARBA00007375"/>
    </source>
</evidence>
<dbReference type="EMBL" id="NUEQ01000034">
    <property type="protein sequence ID" value="PEJ30033.1"/>
    <property type="molecule type" value="Genomic_DNA"/>
</dbReference>
<evidence type="ECO:0000256" key="1">
    <source>
        <dbReference type="ARBA" id="ARBA00004141"/>
    </source>
</evidence>
<evidence type="ECO:0000256" key="5">
    <source>
        <dbReference type="ARBA" id="ARBA00023136"/>
    </source>
</evidence>
<keyword evidence="3 6" id="KW-0812">Transmembrane</keyword>
<dbReference type="PANTHER" id="PTHR31885">
    <property type="entry name" value="GH04784P"/>
    <property type="match status" value="1"/>
</dbReference>
<dbReference type="RefSeq" id="WP_056522069.1">
    <property type="nucleotide sequence ID" value="NZ_JBHXLQ010000002.1"/>
</dbReference>
<dbReference type="GO" id="GO:0016787">
    <property type="term" value="F:hydrolase activity"/>
    <property type="evidence" value="ECO:0007669"/>
    <property type="project" value="TreeGrafter"/>
</dbReference>
<proteinExistence type="inferred from homology"/>
<evidence type="ECO:0000313" key="7">
    <source>
        <dbReference type="EMBL" id="PEJ30033.1"/>
    </source>
</evidence>
<dbReference type="InterPro" id="IPR012506">
    <property type="entry name" value="TMEM86B-like"/>
</dbReference>
<keyword evidence="5 6" id="KW-0472">Membrane</keyword>
<reference evidence="7 8" key="1">
    <citation type="submission" date="2017-09" db="EMBL/GenBank/DDBJ databases">
        <title>Large-scale bioinformatics analysis of Bacillus genomes uncovers conserved roles of natural products in bacterial physiology.</title>
        <authorList>
            <consortium name="Agbiome Team Llc"/>
            <person name="Bleich R.M."/>
            <person name="Kirk G.J."/>
            <person name="Santa Maria K.C."/>
            <person name="Allen S.E."/>
            <person name="Farag S."/>
            <person name="Shank E.A."/>
            <person name="Bowers A."/>
        </authorList>
    </citation>
    <scope>NUCLEOTIDE SEQUENCE [LARGE SCALE GENOMIC DNA]</scope>
    <source>
        <strain evidence="7 8">AFS003229</strain>
    </source>
</reference>
<comment type="subcellular location">
    <subcellularLocation>
        <location evidence="1">Membrane</location>
        <topology evidence="1">Multi-pass membrane protein</topology>
    </subcellularLocation>
</comment>
<protein>
    <submittedName>
        <fullName evidence="7">Lysoplasmalogenase</fullName>
    </submittedName>
</protein>
<feature type="transmembrane region" description="Helical" evidence="6">
    <location>
        <begin position="56"/>
        <end position="89"/>
    </location>
</feature>
<evidence type="ECO:0000256" key="6">
    <source>
        <dbReference type="SAM" id="Phobius"/>
    </source>
</evidence>
<evidence type="ECO:0000313" key="8">
    <source>
        <dbReference type="Proteomes" id="UP000220106"/>
    </source>
</evidence>
<evidence type="ECO:0000256" key="4">
    <source>
        <dbReference type="ARBA" id="ARBA00022989"/>
    </source>
</evidence>
<sequence length="226" mass="25498">MLKWLPAVILFMGLLYIFFIPEEPLVIKILFKIIPMLLILLYAYTKNEGKRTRYQFLILLGLLFCMLGDGLLIWFVIGLSAFLIGHLFYIAAFLNTWSFSWIRFATILPIAGYSTWIGREIVLSLIEKGENSLIIPVICYVTVISLMGWAAFMTGNVAAIIGGLLFVISDSILSWNKFVEDITFSGPLIMLTYYTAQFFIANSISSKPAFLSSSNRKNGRAIASKF</sequence>
<feature type="transmembrane region" description="Helical" evidence="6">
    <location>
        <begin position="158"/>
        <end position="176"/>
    </location>
</feature>
<dbReference type="Proteomes" id="UP000220106">
    <property type="component" value="Unassembled WGS sequence"/>
</dbReference>
<evidence type="ECO:0000256" key="3">
    <source>
        <dbReference type="ARBA" id="ARBA00022692"/>
    </source>
</evidence>
<dbReference type="Pfam" id="PF07947">
    <property type="entry name" value="YhhN"/>
    <property type="match status" value="1"/>
</dbReference>
<organism evidence="7 8">
    <name type="scientific">Peribacillus butanolivorans</name>
    <dbReference type="NCBI Taxonomy" id="421767"/>
    <lineage>
        <taxon>Bacteria</taxon>
        <taxon>Bacillati</taxon>
        <taxon>Bacillota</taxon>
        <taxon>Bacilli</taxon>
        <taxon>Bacillales</taxon>
        <taxon>Bacillaceae</taxon>
        <taxon>Peribacillus</taxon>
    </lineage>
</organism>
<gene>
    <name evidence="7" type="ORF">CN689_19765</name>
</gene>
<dbReference type="GO" id="GO:0016020">
    <property type="term" value="C:membrane"/>
    <property type="evidence" value="ECO:0007669"/>
    <property type="project" value="UniProtKB-SubCell"/>
</dbReference>
<name>A0AAX0RZ47_9BACI</name>
<feature type="transmembrane region" description="Helical" evidence="6">
    <location>
        <begin position="26"/>
        <end position="44"/>
    </location>
</feature>
<feature type="transmembrane region" description="Helical" evidence="6">
    <location>
        <begin position="5"/>
        <end position="20"/>
    </location>
</feature>
<comment type="caution">
    <text evidence="7">The sequence shown here is derived from an EMBL/GenBank/DDBJ whole genome shotgun (WGS) entry which is preliminary data.</text>
</comment>
<dbReference type="AlphaFoldDB" id="A0AAX0RZ47"/>
<comment type="similarity">
    <text evidence="2">Belongs to the TMEM86 family.</text>
</comment>
<keyword evidence="4 6" id="KW-1133">Transmembrane helix</keyword>
<feature type="transmembrane region" description="Helical" evidence="6">
    <location>
        <begin position="133"/>
        <end position="152"/>
    </location>
</feature>
<feature type="transmembrane region" description="Helical" evidence="6">
    <location>
        <begin position="188"/>
        <end position="205"/>
    </location>
</feature>
<dbReference type="PANTHER" id="PTHR31885:SF6">
    <property type="entry name" value="GH04784P"/>
    <property type="match status" value="1"/>
</dbReference>
<accession>A0AAX0RZ47</accession>
<feature type="transmembrane region" description="Helical" evidence="6">
    <location>
        <begin position="101"/>
        <end position="121"/>
    </location>
</feature>